<dbReference type="EMBL" id="CAMXCT010000776">
    <property type="protein sequence ID" value="CAI3983096.1"/>
    <property type="molecule type" value="Genomic_DNA"/>
</dbReference>
<dbReference type="Pfam" id="PF02714">
    <property type="entry name" value="RSN1_7TM"/>
    <property type="match status" value="1"/>
</dbReference>
<reference evidence="4" key="1">
    <citation type="submission" date="2022-10" db="EMBL/GenBank/DDBJ databases">
        <authorList>
            <person name="Chen Y."/>
            <person name="Dougan E. K."/>
            <person name="Chan C."/>
            <person name="Rhodes N."/>
            <person name="Thang M."/>
        </authorList>
    </citation>
    <scope>NUCLEOTIDE SEQUENCE</scope>
</reference>
<accession>A0A9P1C3D0</accession>
<dbReference type="OrthoDB" id="425803at2759"/>
<organism evidence="4">
    <name type="scientific">Cladocopium goreaui</name>
    <dbReference type="NCBI Taxonomy" id="2562237"/>
    <lineage>
        <taxon>Eukaryota</taxon>
        <taxon>Sar</taxon>
        <taxon>Alveolata</taxon>
        <taxon>Dinophyceae</taxon>
        <taxon>Suessiales</taxon>
        <taxon>Symbiodiniaceae</taxon>
        <taxon>Cladocopium</taxon>
    </lineage>
</organism>
<comment type="caution">
    <text evidence="4">The sequence shown here is derived from an EMBL/GenBank/DDBJ whole genome shotgun (WGS) entry which is preliminary data.</text>
</comment>
<evidence type="ECO:0000313" key="4">
    <source>
        <dbReference type="EMBL" id="CAI3983096.1"/>
    </source>
</evidence>
<evidence type="ECO:0000256" key="2">
    <source>
        <dbReference type="SAM" id="Phobius"/>
    </source>
</evidence>
<feature type="domain" description="CSC1/OSCA1-like 7TM region" evidence="3">
    <location>
        <begin position="2"/>
        <end position="80"/>
    </location>
</feature>
<feature type="transmembrane region" description="Helical" evidence="2">
    <location>
        <begin position="90"/>
        <end position="111"/>
    </location>
</feature>
<feature type="transmembrane region" description="Helical" evidence="2">
    <location>
        <begin position="12"/>
        <end position="35"/>
    </location>
</feature>
<evidence type="ECO:0000313" key="7">
    <source>
        <dbReference type="Proteomes" id="UP001152797"/>
    </source>
</evidence>
<dbReference type="Proteomes" id="UP001152797">
    <property type="component" value="Unassembled WGS sequence"/>
</dbReference>
<keyword evidence="7" id="KW-1185">Reference proteome</keyword>
<dbReference type="GO" id="GO:0005227">
    <property type="term" value="F:calcium-activated cation channel activity"/>
    <property type="evidence" value="ECO:0007669"/>
    <property type="project" value="InterPro"/>
</dbReference>
<evidence type="ECO:0000313" key="6">
    <source>
        <dbReference type="EMBL" id="CAL4770408.1"/>
    </source>
</evidence>
<dbReference type="EMBL" id="CAMXCT020000776">
    <property type="protein sequence ID" value="CAL1136471.1"/>
    <property type="molecule type" value="Genomic_DNA"/>
</dbReference>
<gene>
    <name evidence="4" type="ORF">C1SCF055_LOCUS10742</name>
</gene>
<name>A0A9P1C3D0_9DINO</name>
<feature type="compositionally biased region" description="Low complexity" evidence="1">
    <location>
        <begin position="181"/>
        <end position="193"/>
    </location>
</feature>
<proteinExistence type="predicted"/>
<protein>
    <submittedName>
        <fullName evidence="6">Sugar phosphate/phosphate translocator</fullName>
    </submittedName>
</protein>
<dbReference type="PANTHER" id="PTHR13018:SF5">
    <property type="entry name" value="RE44586P"/>
    <property type="match status" value="1"/>
</dbReference>
<feature type="transmembrane region" description="Helical" evidence="2">
    <location>
        <begin position="66"/>
        <end position="83"/>
    </location>
</feature>
<dbReference type="InterPro" id="IPR045122">
    <property type="entry name" value="Csc1-like"/>
</dbReference>
<evidence type="ECO:0000259" key="3">
    <source>
        <dbReference type="Pfam" id="PF02714"/>
    </source>
</evidence>
<keyword evidence="2" id="KW-1133">Transmembrane helix</keyword>
<sequence>MGTRVARSTFMLVIALVFCSICPVVLLAAAVYFLIERLSHGYLMLSAEPRQGDAGGELFVQALKQVHTGLLIYVLLMIGVLGSNGFEFGLLLVPILFMVSWSLLSLESFLWPCLPLNQVMDLDDRDPPMTDATEVYEQLECREEIVQIVPQIVVSRASLTEAAVAAAAPTVAPPAMPAMPPAAAMSTTTTAATRGGGKAPEETGTASQEAEDLEF</sequence>
<keyword evidence="2" id="KW-0472">Membrane</keyword>
<dbReference type="PANTHER" id="PTHR13018">
    <property type="entry name" value="PROBABLE MEMBRANE PROTEIN DUF221-RELATED"/>
    <property type="match status" value="1"/>
</dbReference>
<dbReference type="EMBL" id="CAMXCT030000776">
    <property type="protein sequence ID" value="CAL4770408.1"/>
    <property type="molecule type" value="Genomic_DNA"/>
</dbReference>
<keyword evidence="2" id="KW-0812">Transmembrane</keyword>
<feature type="region of interest" description="Disordered" evidence="1">
    <location>
        <begin position="180"/>
        <end position="215"/>
    </location>
</feature>
<dbReference type="AlphaFoldDB" id="A0A9P1C3D0"/>
<reference evidence="5" key="2">
    <citation type="submission" date="2024-04" db="EMBL/GenBank/DDBJ databases">
        <authorList>
            <person name="Chen Y."/>
            <person name="Shah S."/>
            <person name="Dougan E. K."/>
            <person name="Thang M."/>
            <person name="Chan C."/>
        </authorList>
    </citation>
    <scope>NUCLEOTIDE SEQUENCE [LARGE SCALE GENOMIC DNA]</scope>
</reference>
<dbReference type="GO" id="GO:0005886">
    <property type="term" value="C:plasma membrane"/>
    <property type="evidence" value="ECO:0007669"/>
    <property type="project" value="TreeGrafter"/>
</dbReference>
<dbReference type="InterPro" id="IPR003864">
    <property type="entry name" value="CSC1/OSCA1-like_7TM"/>
</dbReference>
<evidence type="ECO:0000313" key="5">
    <source>
        <dbReference type="EMBL" id="CAL1136471.1"/>
    </source>
</evidence>
<evidence type="ECO:0000256" key="1">
    <source>
        <dbReference type="SAM" id="MobiDB-lite"/>
    </source>
</evidence>